<evidence type="ECO:0000313" key="8">
    <source>
        <dbReference type="Proteomes" id="UP001330812"/>
    </source>
</evidence>
<dbReference type="PANTHER" id="PTHR23508:SF10">
    <property type="entry name" value="CARBOXYLIC ACID TRANSPORTER PROTEIN HOMOLOG"/>
    <property type="match status" value="1"/>
</dbReference>
<reference evidence="7 8" key="1">
    <citation type="journal article" date="2015" name="Int. J. Syst. Evol. Microbiol.">
        <title>Amycolatopsis rhabdoformis sp. nov., an actinomycete isolated from a tropical forest soil.</title>
        <authorList>
            <person name="Souza W.R."/>
            <person name="Silva R.E."/>
            <person name="Goodfellow M."/>
            <person name="Busarakam K."/>
            <person name="Figueiro F.S."/>
            <person name="Ferreira D."/>
            <person name="Rodrigues-Filho E."/>
            <person name="Moraes L.A.B."/>
            <person name="Zucchi T.D."/>
        </authorList>
    </citation>
    <scope>NUCLEOTIDE SEQUENCE [LARGE SCALE GENOMIC DNA]</scope>
    <source>
        <strain evidence="7 8">NCIMB 14900</strain>
    </source>
</reference>
<dbReference type="PROSITE" id="PS50850">
    <property type="entry name" value="MFS"/>
    <property type="match status" value="1"/>
</dbReference>
<feature type="transmembrane region" description="Helical" evidence="5">
    <location>
        <begin position="112"/>
        <end position="132"/>
    </location>
</feature>
<feature type="transmembrane region" description="Helical" evidence="5">
    <location>
        <begin position="320"/>
        <end position="338"/>
    </location>
</feature>
<dbReference type="EMBL" id="CP142149">
    <property type="protein sequence ID" value="WSE31304.1"/>
    <property type="molecule type" value="Genomic_DNA"/>
</dbReference>
<proteinExistence type="predicted"/>
<feature type="transmembrane region" description="Helical" evidence="5">
    <location>
        <begin position="87"/>
        <end position="106"/>
    </location>
</feature>
<comment type="subcellular location">
    <subcellularLocation>
        <location evidence="1">Cell membrane</location>
        <topology evidence="1">Multi-pass membrane protein</topology>
    </subcellularLocation>
</comment>
<feature type="transmembrane region" description="Helical" evidence="5">
    <location>
        <begin position="176"/>
        <end position="196"/>
    </location>
</feature>
<dbReference type="InterPro" id="IPR005829">
    <property type="entry name" value="Sugar_transporter_CS"/>
</dbReference>
<evidence type="ECO:0000256" key="2">
    <source>
        <dbReference type="ARBA" id="ARBA00022692"/>
    </source>
</evidence>
<keyword evidence="8" id="KW-1185">Reference proteome</keyword>
<feature type="transmembrane region" description="Helical" evidence="5">
    <location>
        <begin position="344"/>
        <end position="366"/>
    </location>
</feature>
<sequence length="445" mass="45914">MSIDLRAARDTNPMSRLQWAAVTVCMLLNLLDGFDVLVMAFTGKFVAAEWQLSATELGLLLSAAPVGMAVGSMFVAPWADRIGRRRIILACLVVSSVAMILSSLAPSAGVLGALRVVSGLGIGAIIAGGSVASAEFANRRWRGLAVSLNATGYALGATLGGLIAVLLIGGSGWRSVFLFGGIATALAIPLVVGWLPESLDFLLTRRPPGALERVNRLAARCGLGKLDALPEQTEAPRGIGAGYRELLKPKLRRTTLLMWLVFFLVMAGFYFVTSWTPTLLLTAGLSSAQGLTASTLLNLGGVFGAALLGVLTARFALRKVLIGYLIGTGLLLGVFIASTQQLSLAFVVGIGVGLFVNGCVAGLFAFTATVYEPAVRATGFGTALAISRAGAILAPFAAGALLDTGMSPQGLYLGAGGVFLVTAAVLSLVRTRTATYVPAASAAVR</sequence>
<evidence type="ECO:0000256" key="4">
    <source>
        <dbReference type="ARBA" id="ARBA00023136"/>
    </source>
</evidence>
<dbReference type="InterPro" id="IPR036259">
    <property type="entry name" value="MFS_trans_sf"/>
</dbReference>
<evidence type="ECO:0000313" key="7">
    <source>
        <dbReference type="EMBL" id="WSE31304.1"/>
    </source>
</evidence>
<dbReference type="SUPFAM" id="SSF103473">
    <property type="entry name" value="MFS general substrate transporter"/>
    <property type="match status" value="1"/>
</dbReference>
<dbReference type="InterPro" id="IPR011701">
    <property type="entry name" value="MFS"/>
</dbReference>
<feature type="transmembrane region" description="Helical" evidence="5">
    <location>
        <begin position="57"/>
        <end position="75"/>
    </location>
</feature>
<dbReference type="Gene3D" id="1.20.1250.20">
    <property type="entry name" value="MFS general substrate transporter like domains"/>
    <property type="match status" value="1"/>
</dbReference>
<evidence type="ECO:0000259" key="6">
    <source>
        <dbReference type="PROSITE" id="PS50850"/>
    </source>
</evidence>
<keyword evidence="2 5" id="KW-0812">Transmembrane</keyword>
<dbReference type="CDD" id="cd17365">
    <property type="entry name" value="MFS_PcaK_like"/>
    <property type="match status" value="1"/>
</dbReference>
<dbReference type="PANTHER" id="PTHR23508">
    <property type="entry name" value="CARBOXYLIC ACID TRANSPORTER PROTEIN HOMOLOG"/>
    <property type="match status" value="1"/>
</dbReference>
<evidence type="ECO:0000256" key="5">
    <source>
        <dbReference type="SAM" id="Phobius"/>
    </source>
</evidence>
<protein>
    <submittedName>
        <fullName evidence="7">MFS transporter</fullName>
    </submittedName>
</protein>
<evidence type="ECO:0000256" key="1">
    <source>
        <dbReference type="ARBA" id="ARBA00004651"/>
    </source>
</evidence>
<feature type="transmembrane region" description="Helical" evidence="5">
    <location>
        <begin position="144"/>
        <end position="170"/>
    </location>
</feature>
<gene>
    <name evidence="7" type="ORF">VSH64_04150</name>
</gene>
<keyword evidence="4 5" id="KW-0472">Membrane</keyword>
<evidence type="ECO:0000256" key="3">
    <source>
        <dbReference type="ARBA" id="ARBA00022989"/>
    </source>
</evidence>
<feature type="transmembrane region" description="Helical" evidence="5">
    <location>
        <begin position="410"/>
        <end position="429"/>
    </location>
</feature>
<dbReference type="RefSeq" id="WP_326834110.1">
    <property type="nucleotide sequence ID" value="NZ_CP142149.1"/>
</dbReference>
<organism evidence="7 8">
    <name type="scientific">Amycolatopsis rhabdoformis</name>
    <dbReference type="NCBI Taxonomy" id="1448059"/>
    <lineage>
        <taxon>Bacteria</taxon>
        <taxon>Bacillati</taxon>
        <taxon>Actinomycetota</taxon>
        <taxon>Actinomycetes</taxon>
        <taxon>Pseudonocardiales</taxon>
        <taxon>Pseudonocardiaceae</taxon>
        <taxon>Amycolatopsis</taxon>
    </lineage>
</organism>
<feature type="domain" description="Major facilitator superfamily (MFS) profile" evidence="6">
    <location>
        <begin position="21"/>
        <end position="434"/>
    </location>
</feature>
<dbReference type="PROSITE" id="PS00216">
    <property type="entry name" value="SUGAR_TRANSPORT_1"/>
    <property type="match status" value="1"/>
</dbReference>
<dbReference type="InterPro" id="IPR020846">
    <property type="entry name" value="MFS_dom"/>
</dbReference>
<keyword evidence="3 5" id="KW-1133">Transmembrane helix</keyword>
<feature type="transmembrane region" description="Helical" evidence="5">
    <location>
        <begin position="378"/>
        <end position="398"/>
    </location>
</feature>
<dbReference type="Proteomes" id="UP001330812">
    <property type="component" value="Chromosome"/>
</dbReference>
<dbReference type="Pfam" id="PF07690">
    <property type="entry name" value="MFS_1"/>
    <property type="match status" value="1"/>
</dbReference>
<accession>A0ABZ1IA02</accession>
<name>A0ABZ1IA02_9PSEU</name>
<feature type="transmembrane region" description="Helical" evidence="5">
    <location>
        <begin position="256"/>
        <end position="275"/>
    </location>
</feature>
<feature type="transmembrane region" description="Helical" evidence="5">
    <location>
        <begin position="295"/>
        <end position="313"/>
    </location>
</feature>